<keyword evidence="4" id="KW-0045">Antibiotic biosynthesis</keyword>
<evidence type="ECO:0000313" key="7">
    <source>
        <dbReference type="Proteomes" id="UP001201873"/>
    </source>
</evidence>
<dbReference type="GO" id="GO:0051213">
    <property type="term" value="F:dioxygenase activity"/>
    <property type="evidence" value="ECO:0007669"/>
    <property type="project" value="UniProtKB-KW"/>
</dbReference>
<evidence type="ECO:0000256" key="2">
    <source>
        <dbReference type="ARBA" id="ARBA00023002"/>
    </source>
</evidence>
<dbReference type="InterPro" id="IPR050411">
    <property type="entry name" value="AlphaKG_dependent_hydroxylases"/>
</dbReference>
<dbReference type="Proteomes" id="UP001201873">
    <property type="component" value="Unassembled WGS sequence"/>
</dbReference>
<name>A0ABT0K220_9ACTN</name>
<keyword evidence="7" id="KW-1185">Reference proteome</keyword>
<keyword evidence="6" id="KW-0223">Dioxygenase</keyword>
<evidence type="ECO:0000256" key="1">
    <source>
        <dbReference type="ARBA" id="ARBA00001954"/>
    </source>
</evidence>
<proteinExistence type="predicted"/>
<accession>A0ABT0K220</accession>
<evidence type="ECO:0000256" key="4">
    <source>
        <dbReference type="ARBA" id="ARBA00023194"/>
    </source>
</evidence>
<comment type="cofactor">
    <cofactor evidence="1">
        <name>Fe(2+)</name>
        <dbReference type="ChEBI" id="CHEBI:29033"/>
    </cofactor>
</comment>
<dbReference type="EMBL" id="JALKFT010000022">
    <property type="protein sequence ID" value="MCK9877834.1"/>
    <property type="molecule type" value="Genomic_DNA"/>
</dbReference>
<feature type="domain" description="TauD/TfdA-like" evidence="5">
    <location>
        <begin position="27"/>
        <end position="310"/>
    </location>
</feature>
<dbReference type="PANTHER" id="PTHR10696">
    <property type="entry name" value="GAMMA-BUTYROBETAINE HYDROXYLASE-RELATED"/>
    <property type="match status" value="1"/>
</dbReference>
<dbReference type="InterPro" id="IPR003819">
    <property type="entry name" value="TauD/TfdA-like"/>
</dbReference>
<dbReference type="PANTHER" id="PTHR10696:SF56">
    <property type="entry name" value="TAUD_TFDA-LIKE DOMAIN-CONTAINING PROTEIN"/>
    <property type="match status" value="1"/>
</dbReference>
<protein>
    <submittedName>
        <fullName evidence="6">TauD/TfdA family dioxygenase</fullName>
    </submittedName>
</protein>
<dbReference type="SUPFAM" id="SSF51197">
    <property type="entry name" value="Clavaminate synthase-like"/>
    <property type="match status" value="1"/>
</dbReference>
<sequence>MAAVPTEREPHLLWHTPAGAGRSLLEFVAERRDDLRGQLRSTGALLFRDFAVNGPKDFDAAIQAFAGQPALAYSERSSPRSTIEGNIYTSTDYPADEEIFLHNENSYQARWPMTLGFYCLQPPSTRGATPLADTRAIIRRIDPQVREQFESRRWMVVRNLYADFGIAWQKIFGTGDRNQVADYCASNGISVDWLPGDGLRTRAVRDAVRIHPVTGDRVWFNHATFFHLSTVGAEVRDGLLALFGPDDLPTQTYFGDGGAIPLEVMDHLRECYRAETYSFDWRRGDVLLIDNMLTAHAREPFTGPRTIAVAMAEPFVPAG</sequence>
<comment type="caution">
    <text evidence="6">The sequence shown here is derived from an EMBL/GenBank/DDBJ whole genome shotgun (WGS) entry which is preliminary data.</text>
</comment>
<gene>
    <name evidence="6" type="ORF">MXD59_18980</name>
</gene>
<keyword evidence="2" id="KW-0560">Oxidoreductase</keyword>
<organism evidence="6 7">
    <name type="scientific">Frankia umida</name>
    <dbReference type="NCBI Taxonomy" id="573489"/>
    <lineage>
        <taxon>Bacteria</taxon>
        <taxon>Bacillati</taxon>
        <taxon>Actinomycetota</taxon>
        <taxon>Actinomycetes</taxon>
        <taxon>Frankiales</taxon>
        <taxon>Frankiaceae</taxon>
        <taxon>Frankia</taxon>
    </lineage>
</organism>
<dbReference type="RefSeq" id="WP_248826008.1">
    <property type="nucleotide sequence ID" value="NZ_JALKFT010000022.1"/>
</dbReference>
<evidence type="ECO:0000259" key="5">
    <source>
        <dbReference type="Pfam" id="PF02668"/>
    </source>
</evidence>
<dbReference type="InterPro" id="IPR042098">
    <property type="entry name" value="TauD-like_sf"/>
</dbReference>
<reference evidence="6 7" key="1">
    <citation type="submission" date="2022-04" db="EMBL/GenBank/DDBJ databases">
        <title>Genome diversity in the genus Frankia.</title>
        <authorList>
            <person name="Carlos-Shanley C."/>
            <person name="Hahn D."/>
        </authorList>
    </citation>
    <scope>NUCLEOTIDE SEQUENCE [LARGE SCALE GENOMIC DNA]</scope>
    <source>
        <strain evidence="6 7">Ag45/Mut15</strain>
    </source>
</reference>
<evidence type="ECO:0000256" key="3">
    <source>
        <dbReference type="ARBA" id="ARBA00023004"/>
    </source>
</evidence>
<keyword evidence="3" id="KW-0408">Iron</keyword>
<dbReference type="Pfam" id="PF02668">
    <property type="entry name" value="TauD"/>
    <property type="match status" value="1"/>
</dbReference>
<evidence type="ECO:0000313" key="6">
    <source>
        <dbReference type="EMBL" id="MCK9877834.1"/>
    </source>
</evidence>
<dbReference type="Gene3D" id="3.60.130.10">
    <property type="entry name" value="Clavaminate synthase-like"/>
    <property type="match status" value="1"/>
</dbReference>